<gene>
    <name evidence="1" type="ORF">A7J57_13260</name>
</gene>
<evidence type="ECO:0008006" key="3">
    <source>
        <dbReference type="Google" id="ProtNLM"/>
    </source>
</evidence>
<name>A0A176XCI7_AGRTU</name>
<dbReference type="EMBL" id="LXPS01000011">
    <property type="protein sequence ID" value="OAE47022.1"/>
    <property type="molecule type" value="Genomic_DNA"/>
</dbReference>
<accession>A0A176XCI7</accession>
<dbReference type="Proteomes" id="UP000077098">
    <property type="component" value="Unassembled WGS sequence"/>
</dbReference>
<dbReference type="AlphaFoldDB" id="A0A176XCI7"/>
<dbReference type="RefSeq" id="WP_063949102.1">
    <property type="nucleotide sequence ID" value="NZ_CP072308.1"/>
</dbReference>
<comment type="caution">
    <text evidence="1">The sequence shown here is derived from an EMBL/GenBank/DDBJ whole genome shotgun (WGS) entry which is preliminary data.</text>
</comment>
<sequence length="72" mass="8428">MTMVHYLPVTNRSPHRPSPGGWLNRLSEQVAARYAEWRRDRMLRTLEGLPPETLKDIGWPTAETPSMRDIRK</sequence>
<proteinExistence type="predicted"/>
<protein>
    <recommendedName>
        <fullName evidence="3">DUF1127 domain-containing protein</fullName>
    </recommendedName>
</protein>
<reference evidence="1 2" key="1">
    <citation type="submission" date="2016-05" db="EMBL/GenBank/DDBJ databases">
        <authorList>
            <person name="Lavstsen T."/>
            <person name="Jespersen J.S."/>
        </authorList>
    </citation>
    <scope>NUCLEOTIDE SEQUENCE [LARGE SCALE GENOMIC DNA]</scope>
    <source>
        <strain evidence="1 2">KCJ1736</strain>
    </source>
</reference>
<evidence type="ECO:0000313" key="2">
    <source>
        <dbReference type="Proteomes" id="UP000077098"/>
    </source>
</evidence>
<organism evidence="1 2">
    <name type="scientific">Agrobacterium tumefaciens</name>
    <dbReference type="NCBI Taxonomy" id="358"/>
    <lineage>
        <taxon>Bacteria</taxon>
        <taxon>Pseudomonadati</taxon>
        <taxon>Pseudomonadota</taxon>
        <taxon>Alphaproteobacteria</taxon>
        <taxon>Hyphomicrobiales</taxon>
        <taxon>Rhizobiaceae</taxon>
        <taxon>Rhizobium/Agrobacterium group</taxon>
        <taxon>Agrobacterium</taxon>
        <taxon>Agrobacterium tumefaciens complex</taxon>
    </lineage>
</organism>
<evidence type="ECO:0000313" key="1">
    <source>
        <dbReference type="EMBL" id="OAE47022.1"/>
    </source>
</evidence>